<dbReference type="GeneID" id="101505306"/>
<evidence type="ECO:0000259" key="8">
    <source>
        <dbReference type="PROSITE" id="PS50158"/>
    </source>
</evidence>
<dbReference type="InterPro" id="IPR017884">
    <property type="entry name" value="SANT_dom"/>
</dbReference>
<dbReference type="GO" id="GO:0003677">
    <property type="term" value="F:DNA binding"/>
    <property type="evidence" value="ECO:0007669"/>
    <property type="project" value="UniProtKB-KW"/>
</dbReference>
<dbReference type="eggNOG" id="ENOG502RPM1">
    <property type="taxonomic scope" value="Eukaryota"/>
</dbReference>
<dbReference type="Pfam" id="PF00249">
    <property type="entry name" value="Myb_DNA-binding"/>
    <property type="match status" value="1"/>
</dbReference>
<comment type="subcellular location">
    <subcellularLocation>
        <location evidence="1">Nucleus</location>
    </subcellularLocation>
</comment>
<evidence type="ECO:0000313" key="11">
    <source>
        <dbReference type="Proteomes" id="UP000087171"/>
    </source>
</evidence>
<protein>
    <submittedName>
        <fullName evidence="12">Transcription factor MYBS3-like</fullName>
    </submittedName>
</protein>
<reference evidence="11" key="1">
    <citation type="journal article" date="2013" name="Nat. Biotechnol.">
        <title>Draft genome sequence of chickpea (Cicer arietinum) provides a resource for trait improvement.</title>
        <authorList>
            <person name="Varshney R.K."/>
            <person name="Song C."/>
            <person name="Saxena R.K."/>
            <person name="Azam S."/>
            <person name="Yu S."/>
            <person name="Sharpe A.G."/>
            <person name="Cannon S."/>
            <person name="Baek J."/>
            <person name="Rosen B.D."/>
            <person name="Tar'an B."/>
            <person name="Millan T."/>
            <person name="Zhang X."/>
            <person name="Ramsay L.D."/>
            <person name="Iwata A."/>
            <person name="Wang Y."/>
            <person name="Nelson W."/>
            <person name="Farmer A.D."/>
            <person name="Gaur P.M."/>
            <person name="Soderlund C."/>
            <person name="Penmetsa R.V."/>
            <person name="Xu C."/>
            <person name="Bharti A.K."/>
            <person name="He W."/>
            <person name="Winter P."/>
            <person name="Zhao S."/>
            <person name="Hane J.K."/>
            <person name="Carrasquilla-Garcia N."/>
            <person name="Condie J.A."/>
            <person name="Upadhyaya H.D."/>
            <person name="Luo M.C."/>
            <person name="Thudi M."/>
            <person name="Gowda C.L."/>
            <person name="Singh N.P."/>
            <person name="Lichtenzveig J."/>
            <person name="Gali K.K."/>
            <person name="Rubio J."/>
            <person name="Nadarajan N."/>
            <person name="Dolezel J."/>
            <person name="Bansal K.C."/>
            <person name="Xu X."/>
            <person name="Edwards D."/>
            <person name="Zhang G."/>
            <person name="Kahl G."/>
            <person name="Gil J."/>
            <person name="Singh K.B."/>
            <person name="Datta S.K."/>
            <person name="Jackson S.A."/>
            <person name="Wang J."/>
            <person name="Cook D.R."/>
        </authorList>
    </citation>
    <scope>NUCLEOTIDE SEQUENCE [LARGE SCALE GENOMIC DNA]</scope>
    <source>
        <strain evidence="11">cv. CDC Frontier</strain>
    </source>
</reference>
<dbReference type="SUPFAM" id="SSF46689">
    <property type="entry name" value="Homeodomain-like"/>
    <property type="match status" value="1"/>
</dbReference>
<dbReference type="GO" id="GO:0009723">
    <property type="term" value="P:response to ethylene"/>
    <property type="evidence" value="ECO:0007669"/>
    <property type="project" value="TreeGrafter"/>
</dbReference>
<keyword evidence="3" id="KW-0238">DNA-binding</keyword>
<feature type="domain" description="SANT" evidence="9">
    <location>
        <begin position="102"/>
        <end position="150"/>
    </location>
</feature>
<keyword evidence="6" id="KW-0862">Zinc</keyword>
<keyword evidence="4" id="KW-0804">Transcription</keyword>
<dbReference type="InterPro" id="IPR009057">
    <property type="entry name" value="Homeodomain-like_sf"/>
</dbReference>
<evidence type="ECO:0000259" key="9">
    <source>
        <dbReference type="PROSITE" id="PS51293"/>
    </source>
</evidence>
<dbReference type="PROSITE" id="PS51293">
    <property type="entry name" value="SANT"/>
    <property type="match status" value="1"/>
</dbReference>
<dbReference type="GO" id="GO:0009739">
    <property type="term" value="P:response to gibberellin"/>
    <property type="evidence" value="ECO:0007669"/>
    <property type="project" value="TreeGrafter"/>
</dbReference>
<evidence type="ECO:0000259" key="7">
    <source>
        <dbReference type="PROSITE" id="PS50090"/>
    </source>
</evidence>
<evidence type="ECO:0000256" key="2">
    <source>
        <dbReference type="ARBA" id="ARBA00023015"/>
    </source>
</evidence>
<evidence type="ECO:0000259" key="10">
    <source>
        <dbReference type="PROSITE" id="PS51294"/>
    </source>
</evidence>
<sequence length="299" mass="32964">MGRKCSHCGNIGHNSRTCNSLRGGGNSSFVGVRLFGVQLDLSSSCVSMKKSFSMDSLFPTSSSSPSSSFSSSRLSIDDRTSIGYLSDGLIVRAQERKKGVPWTEEEHRKFLVGLEKLGKGDWRGISRNYVTTRTPTQVASHAQKYFIRLSTINKKKRRSSLFDMVGSSNRNRRVDPMNISKSKSGESICCRHDDYEHVKSKCEAEKDATLSLLVTSFEQNIGDSNINSSVCQVEEAEHENVPVWLHPLTKSLNMKLVMPNSSNAATPDLELSLAVPKAKNMEQDKTSSSSFLIGPISVT</sequence>
<dbReference type="Gene3D" id="1.10.10.60">
    <property type="entry name" value="Homeodomain-like"/>
    <property type="match status" value="1"/>
</dbReference>
<keyword evidence="5" id="KW-0539">Nucleus</keyword>
<keyword evidence="2" id="KW-0805">Transcription regulation</keyword>
<dbReference type="PROSITE" id="PS51294">
    <property type="entry name" value="HTH_MYB"/>
    <property type="match status" value="1"/>
</dbReference>
<dbReference type="InterPro" id="IPR017930">
    <property type="entry name" value="Myb_dom"/>
</dbReference>
<evidence type="ECO:0000313" key="12">
    <source>
        <dbReference type="RefSeq" id="XP_004513098.1"/>
    </source>
</evidence>
<dbReference type="NCBIfam" id="TIGR01557">
    <property type="entry name" value="myb_SHAQKYF"/>
    <property type="match status" value="1"/>
</dbReference>
<evidence type="ECO:0000256" key="1">
    <source>
        <dbReference type="ARBA" id="ARBA00004123"/>
    </source>
</evidence>
<dbReference type="OrthoDB" id="118550at2759"/>
<organism evidence="11 12">
    <name type="scientific">Cicer arietinum</name>
    <name type="common">Chickpea</name>
    <name type="synonym">Garbanzo</name>
    <dbReference type="NCBI Taxonomy" id="3827"/>
    <lineage>
        <taxon>Eukaryota</taxon>
        <taxon>Viridiplantae</taxon>
        <taxon>Streptophyta</taxon>
        <taxon>Embryophyta</taxon>
        <taxon>Tracheophyta</taxon>
        <taxon>Spermatophyta</taxon>
        <taxon>Magnoliopsida</taxon>
        <taxon>eudicotyledons</taxon>
        <taxon>Gunneridae</taxon>
        <taxon>Pentapetalae</taxon>
        <taxon>rosids</taxon>
        <taxon>fabids</taxon>
        <taxon>Fabales</taxon>
        <taxon>Fabaceae</taxon>
        <taxon>Papilionoideae</taxon>
        <taxon>50 kb inversion clade</taxon>
        <taxon>NPAAA clade</taxon>
        <taxon>Hologalegina</taxon>
        <taxon>IRL clade</taxon>
        <taxon>Cicereae</taxon>
        <taxon>Cicer</taxon>
    </lineage>
</organism>
<reference evidence="12" key="2">
    <citation type="submission" date="2025-08" db="UniProtKB">
        <authorList>
            <consortium name="RefSeq"/>
        </authorList>
    </citation>
    <scope>IDENTIFICATION</scope>
    <source>
        <tissue evidence="12">Etiolated seedlings</tissue>
    </source>
</reference>
<dbReference type="PROSITE" id="PS50090">
    <property type="entry name" value="MYB_LIKE"/>
    <property type="match status" value="1"/>
</dbReference>
<dbReference type="InterPro" id="IPR052245">
    <property type="entry name" value="Plant_Stress_Dev_TF"/>
</dbReference>
<dbReference type="InterPro" id="IPR006447">
    <property type="entry name" value="Myb_dom_plants"/>
</dbReference>
<feature type="domain" description="Myb-like" evidence="7">
    <location>
        <begin position="94"/>
        <end position="146"/>
    </location>
</feature>
<dbReference type="PANTHER" id="PTHR44191">
    <property type="entry name" value="TRANSCRIPTION FACTOR KUA1"/>
    <property type="match status" value="1"/>
</dbReference>
<keyword evidence="11" id="KW-1185">Reference proteome</keyword>
<dbReference type="Proteomes" id="UP000087171">
    <property type="component" value="Chromosome Ca8"/>
</dbReference>
<dbReference type="GO" id="GO:0008270">
    <property type="term" value="F:zinc ion binding"/>
    <property type="evidence" value="ECO:0007669"/>
    <property type="project" value="UniProtKB-KW"/>
</dbReference>
<gene>
    <name evidence="12" type="primary">LOC101505306</name>
</gene>
<evidence type="ECO:0000256" key="4">
    <source>
        <dbReference type="ARBA" id="ARBA00023163"/>
    </source>
</evidence>
<dbReference type="CDD" id="cd00167">
    <property type="entry name" value="SANT"/>
    <property type="match status" value="1"/>
</dbReference>
<dbReference type="PaxDb" id="3827-XP_004513098.1"/>
<proteinExistence type="predicted"/>
<dbReference type="InterPro" id="IPR001878">
    <property type="entry name" value="Znf_CCHC"/>
</dbReference>
<dbReference type="GO" id="GO:0006355">
    <property type="term" value="P:regulation of DNA-templated transcription"/>
    <property type="evidence" value="ECO:0007669"/>
    <property type="project" value="UniProtKB-ARBA"/>
</dbReference>
<evidence type="ECO:0000256" key="6">
    <source>
        <dbReference type="PROSITE-ProRule" id="PRU00047"/>
    </source>
</evidence>
<keyword evidence="6" id="KW-0863">Zinc-finger</keyword>
<accession>A0A1S2Z127</accession>
<dbReference type="SMART" id="SM00717">
    <property type="entry name" value="SANT"/>
    <property type="match status" value="1"/>
</dbReference>
<keyword evidence="6" id="KW-0479">Metal-binding</keyword>
<name>A0A1S2Z127_CICAR</name>
<dbReference type="InterPro" id="IPR001005">
    <property type="entry name" value="SANT/Myb"/>
</dbReference>
<dbReference type="KEGG" id="cam:101505306"/>
<dbReference type="GO" id="GO:0005634">
    <property type="term" value="C:nucleus"/>
    <property type="evidence" value="ECO:0007669"/>
    <property type="project" value="UniProtKB-SubCell"/>
</dbReference>
<dbReference type="AlphaFoldDB" id="A0A1S2Z127"/>
<feature type="domain" description="CCHC-type" evidence="8">
    <location>
        <begin position="3"/>
        <end position="18"/>
    </location>
</feature>
<dbReference type="PANTHER" id="PTHR44191:SF62">
    <property type="entry name" value="OS04G0341900 PROTEIN"/>
    <property type="match status" value="1"/>
</dbReference>
<evidence type="ECO:0000256" key="3">
    <source>
        <dbReference type="ARBA" id="ARBA00023125"/>
    </source>
</evidence>
<dbReference type="PROSITE" id="PS50158">
    <property type="entry name" value="ZF_CCHC"/>
    <property type="match status" value="1"/>
</dbReference>
<dbReference type="RefSeq" id="XP_004513098.1">
    <property type="nucleotide sequence ID" value="XM_004513041.3"/>
</dbReference>
<feature type="domain" description="HTH myb-type" evidence="10">
    <location>
        <begin position="94"/>
        <end position="150"/>
    </location>
</feature>
<evidence type="ECO:0000256" key="5">
    <source>
        <dbReference type="ARBA" id="ARBA00023242"/>
    </source>
</evidence>
<dbReference type="FunFam" id="1.10.10.60:FF:000009">
    <property type="entry name" value="transcription factor MYB1R1"/>
    <property type="match status" value="1"/>
</dbReference>